<organism evidence="1">
    <name type="scientific">uncultured Caudovirales phage</name>
    <dbReference type="NCBI Taxonomy" id="2100421"/>
    <lineage>
        <taxon>Viruses</taxon>
        <taxon>Duplodnaviria</taxon>
        <taxon>Heunggongvirae</taxon>
        <taxon>Uroviricota</taxon>
        <taxon>Caudoviricetes</taxon>
        <taxon>Peduoviridae</taxon>
        <taxon>Maltschvirus</taxon>
        <taxon>Maltschvirus maltsch</taxon>
    </lineage>
</organism>
<sequence length="136" mass="14767">MKSEPELIALAQRARAALTRTPVTVNLLAMQLTKGTDDYDATRSTLTTLAKGVQDGLWVLPGVEITRGDPFTLYGRTMQRRLWSLASDADLTAPAIRFLAPVRDPGSSLAERVKVLEAYVRELRLLAGLEGATGSL</sequence>
<protein>
    <submittedName>
        <fullName evidence="1">Uncharacterized protein</fullName>
    </submittedName>
</protein>
<evidence type="ECO:0000313" key="1">
    <source>
        <dbReference type="EMBL" id="CAB4132114.1"/>
    </source>
</evidence>
<name>A0A6J5LC67_9CAUD</name>
<gene>
    <name evidence="1" type="ORF">UFOVP134_33</name>
</gene>
<dbReference type="EMBL" id="LR796258">
    <property type="protein sequence ID" value="CAB4132114.1"/>
    <property type="molecule type" value="Genomic_DNA"/>
</dbReference>
<accession>A0A6J5LC67</accession>
<proteinExistence type="predicted"/>
<reference evidence="1" key="1">
    <citation type="submission" date="2020-04" db="EMBL/GenBank/DDBJ databases">
        <authorList>
            <person name="Chiriac C."/>
            <person name="Salcher M."/>
            <person name="Ghai R."/>
            <person name="Kavagutti S V."/>
        </authorList>
    </citation>
    <scope>NUCLEOTIDE SEQUENCE</scope>
</reference>